<sequence>MKNEHRQTGISAVRANQNRVDVRLFTGTPGIRNHNSVEEHGKFATMNETGNSWNDALVTYFCSWYLPLGFNLSAVLTMLCLTVLAKHPKIFASSTRIWFSAMMISDILILIISGNDFFFELFYSEQYHKFLFKVFGRYVCVIRLSIISFLFWNSLWLQSGLSIERLASVICPFKTRAFLTAHLTRFAVILTTAFTLISSLAANAMVRPNDPDTDFSNFSNCVENNGTGYDTLSSYYVDLFFRFFAFILMTVSSGILAVFLRYSRVKRSQLVYSISRTQRRVASSTYNRESRASFLLLVMNISTLLTNPIFIIFELLDGAASENQASTKLTKDPHVTQFLGTLFNVIMYINNQTNCIFFVAFGSKFRAHMINLICCRPGVLKSGASSSTVTSSVLKRSKRYPSPQTFYSSTHKHSNGSTPKDKGVVGILKHRDSPNFIQLQSYRRSEDCSSETH</sequence>
<keyword evidence="3 9" id="KW-1133">Transmembrane helix</keyword>
<evidence type="ECO:0000256" key="8">
    <source>
        <dbReference type="SAM" id="MobiDB-lite"/>
    </source>
</evidence>
<dbReference type="AlphaFoldDB" id="A0ABD2Q1R8"/>
<feature type="transmembrane region" description="Helical" evidence="9">
    <location>
        <begin position="294"/>
        <end position="316"/>
    </location>
</feature>
<dbReference type="SUPFAM" id="SSF81321">
    <property type="entry name" value="Family A G protein-coupled receptor-like"/>
    <property type="match status" value="1"/>
</dbReference>
<evidence type="ECO:0000256" key="2">
    <source>
        <dbReference type="ARBA" id="ARBA00022692"/>
    </source>
</evidence>
<evidence type="ECO:0000256" key="6">
    <source>
        <dbReference type="ARBA" id="ARBA00023170"/>
    </source>
</evidence>
<dbReference type="EMBL" id="JBJKFK010001268">
    <property type="protein sequence ID" value="KAL3313561.1"/>
    <property type="molecule type" value="Genomic_DNA"/>
</dbReference>
<comment type="subcellular location">
    <subcellularLocation>
        <location evidence="1">Membrane</location>
        <topology evidence="1">Multi-pass membrane protein</topology>
    </subcellularLocation>
</comment>
<protein>
    <recommendedName>
        <fullName evidence="10">G-protein coupled receptors family 1 profile domain-containing protein</fullName>
    </recommendedName>
</protein>
<feature type="transmembrane region" description="Helical" evidence="9">
    <location>
        <begin position="97"/>
        <end position="115"/>
    </location>
</feature>
<dbReference type="PANTHER" id="PTHR24243">
    <property type="entry name" value="G-PROTEIN COUPLED RECEPTOR"/>
    <property type="match status" value="1"/>
</dbReference>
<keyword evidence="4" id="KW-0297">G-protein coupled receptor</keyword>
<feature type="domain" description="G-protein coupled receptors family 1 profile" evidence="10">
    <location>
        <begin position="76"/>
        <end position="358"/>
    </location>
</feature>
<keyword evidence="12" id="KW-1185">Reference proteome</keyword>
<keyword evidence="6" id="KW-0675">Receptor</keyword>
<evidence type="ECO:0000256" key="7">
    <source>
        <dbReference type="ARBA" id="ARBA00023224"/>
    </source>
</evidence>
<dbReference type="GO" id="GO:0016020">
    <property type="term" value="C:membrane"/>
    <property type="evidence" value="ECO:0007669"/>
    <property type="project" value="UniProtKB-SubCell"/>
</dbReference>
<dbReference type="InterPro" id="IPR017452">
    <property type="entry name" value="GPCR_Rhodpsn_7TM"/>
</dbReference>
<evidence type="ECO:0000256" key="4">
    <source>
        <dbReference type="ARBA" id="ARBA00023040"/>
    </source>
</evidence>
<keyword evidence="2 9" id="KW-0812">Transmembrane</keyword>
<keyword evidence="7" id="KW-0807">Transducer</keyword>
<dbReference type="PROSITE" id="PS50262">
    <property type="entry name" value="G_PROTEIN_RECEP_F1_2"/>
    <property type="match status" value="1"/>
</dbReference>
<feature type="transmembrane region" description="Helical" evidence="9">
    <location>
        <begin position="64"/>
        <end position="85"/>
    </location>
</feature>
<feature type="transmembrane region" description="Helical" evidence="9">
    <location>
        <begin position="186"/>
        <end position="206"/>
    </location>
</feature>
<evidence type="ECO:0000259" key="10">
    <source>
        <dbReference type="PROSITE" id="PS50262"/>
    </source>
</evidence>
<dbReference type="GO" id="GO:0004930">
    <property type="term" value="F:G protein-coupled receptor activity"/>
    <property type="evidence" value="ECO:0007669"/>
    <property type="project" value="UniProtKB-KW"/>
</dbReference>
<feature type="transmembrane region" description="Helical" evidence="9">
    <location>
        <begin position="336"/>
        <end position="361"/>
    </location>
</feature>
<evidence type="ECO:0000256" key="9">
    <source>
        <dbReference type="SAM" id="Phobius"/>
    </source>
</evidence>
<keyword evidence="5 9" id="KW-0472">Membrane</keyword>
<dbReference type="Gene3D" id="1.20.1070.10">
    <property type="entry name" value="Rhodopsin 7-helix transmembrane proteins"/>
    <property type="match status" value="1"/>
</dbReference>
<dbReference type="Pfam" id="PF00001">
    <property type="entry name" value="7tm_1"/>
    <property type="match status" value="1"/>
</dbReference>
<evidence type="ECO:0000256" key="3">
    <source>
        <dbReference type="ARBA" id="ARBA00022989"/>
    </source>
</evidence>
<gene>
    <name evidence="11" type="ORF">Ciccas_007836</name>
</gene>
<dbReference type="InterPro" id="IPR000276">
    <property type="entry name" value="GPCR_Rhodpsn"/>
</dbReference>
<proteinExistence type="predicted"/>
<reference evidence="11 12" key="1">
    <citation type="submission" date="2024-11" db="EMBL/GenBank/DDBJ databases">
        <title>Adaptive evolution of stress response genes in parasites aligns with host niche diversity.</title>
        <authorList>
            <person name="Hahn C."/>
            <person name="Resl P."/>
        </authorList>
    </citation>
    <scope>NUCLEOTIDE SEQUENCE [LARGE SCALE GENOMIC DNA]</scope>
    <source>
        <strain evidence="11">EGGRZ-B1_66</strain>
        <tissue evidence="11">Body</tissue>
    </source>
</reference>
<name>A0ABD2Q1R8_9PLAT</name>
<comment type="caution">
    <text evidence="11">The sequence shown here is derived from an EMBL/GenBank/DDBJ whole genome shotgun (WGS) entry which is preliminary data.</text>
</comment>
<feature type="transmembrane region" description="Helical" evidence="9">
    <location>
        <begin position="239"/>
        <end position="260"/>
    </location>
</feature>
<feature type="region of interest" description="Disordered" evidence="8">
    <location>
        <begin position="401"/>
        <end position="425"/>
    </location>
</feature>
<feature type="transmembrane region" description="Helical" evidence="9">
    <location>
        <begin position="135"/>
        <end position="157"/>
    </location>
</feature>
<accession>A0ABD2Q1R8</accession>
<evidence type="ECO:0000313" key="12">
    <source>
        <dbReference type="Proteomes" id="UP001626550"/>
    </source>
</evidence>
<dbReference type="PANTHER" id="PTHR24243:SF208">
    <property type="entry name" value="PYROKININ-1 RECEPTOR"/>
    <property type="match status" value="1"/>
</dbReference>
<evidence type="ECO:0000256" key="5">
    <source>
        <dbReference type="ARBA" id="ARBA00023136"/>
    </source>
</evidence>
<evidence type="ECO:0000256" key="1">
    <source>
        <dbReference type="ARBA" id="ARBA00004141"/>
    </source>
</evidence>
<evidence type="ECO:0000313" key="11">
    <source>
        <dbReference type="EMBL" id="KAL3313561.1"/>
    </source>
</evidence>
<organism evidence="11 12">
    <name type="scientific">Cichlidogyrus casuarinus</name>
    <dbReference type="NCBI Taxonomy" id="1844966"/>
    <lineage>
        <taxon>Eukaryota</taxon>
        <taxon>Metazoa</taxon>
        <taxon>Spiralia</taxon>
        <taxon>Lophotrochozoa</taxon>
        <taxon>Platyhelminthes</taxon>
        <taxon>Monogenea</taxon>
        <taxon>Monopisthocotylea</taxon>
        <taxon>Dactylogyridea</taxon>
        <taxon>Ancyrocephalidae</taxon>
        <taxon>Cichlidogyrus</taxon>
    </lineage>
</organism>
<dbReference type="Proteomes" id="UP001626550">
    <property type="component" value="Unassembled WGS sequence"/>
</dbReference>